<organism evidence="1 2">
    <name type="scientific">Rubinisphaera brasiliensis (strain ATCC 49424 / DSM 5305 / JCM 21570 / IAM 15109 / NBRC 103401 / IFAM 1448)</name>
    <name type="common">Planctomyces brasiliensis</name>
    <dbReference type="NCBI Taxonomy" id="756272"/>
    <lineage>
        <taxon>Bacteria</taxon>
        <taxon>Pseudomonadati</taxon>
        <taxon>Planctomycetota</taxon>
        <taxon>Planctomycetia</taxon>
        <taxon>Planctomycetales</taxon>
        <taxon>Planctomycetaceae</taxon>
        <taxon>Rubinisphaera</taxon>
    </lineage>
</organism>
<evidence type="ECO:0000313" key="2">
    <source>
        <dbReference type="Proteomes" id="UP000006860"/>
    </source>
</evidence>
<dbReference type="EMBL" id="CP002546">
    <property type="protein sequence ID" value="ADY58495.1"/>
    <property type="molecule type" value="Genomic_DNA"/>
</dbReference>
<dbReference type="AlphaFoldDB" id="F0SIA6"/>
<dbReference type="Proteomes" id="UP000006860">
    <property type="component" value="Chromosome"/>
</dbReference>
<gene>
    <name evidence="1" type="ordered locus">Plabr_0872</name>
</gene>
<protein>
    <submittedName>
        <fullName evidence="1">Uncharacterized protein</fullName>
    </submittedName>
</protein>
<dbReference type="KEGG" id="pbs:Plabr_0872"/>
<dbReference type="HOGENOM" id="CLU_2668781_0_0_0"/>
<keyword evidence="2" id="KW-1185">Reference proteome</keyword>
<reference evidence="2" key="1">
    <citation type="submission" date="2011-02" db="EMBL/GenBank/DDBJ databases">
        <title>The complete genome of Planctomyces brasiliensis DSM 5305.</title>
        <authorList>
            <person name="Lucas S."/>
            <person name="Copeland A."/>
            <person name="Lapidus A."/>
            <person name="Bruce D."/>
            <person name="Goodwin L."/>
            <person name="Pitluck S."/>
            <person name="Kyrpides N."/>
            <person name="Mavromatis K."/>
            <person name="Pagani I."/>
            <person name="Ivanova N."/>
            <person name="Ovchinnikova G."/>
            <person name="Lu M."/>
            <person name="Detter J.C."/>
            <person name="Han C."/>
            <person name="Land M."/>
            <person name="Hauser L."/>
            <person name="Markowitz V."/>
            <person name="Cheng J.-F."/>
            <person name="Hugenholtz P."/>
            <person name="Woyke T."/>
            <person name="Wu D."/>
            <person name="Tindall B."/>
            <person name="Pomrenke H.G."/>
            <person name="Brambilla E."/>
            <person name="Klenk H.-P."/>
            <person name="Eisen J.A."/>
        </authorList>
    </citation>
    <scope>NUCLEOTIDE SEQUENCE [LARGE SCALE GENOMIC DNA]</scope>
    <source>
        <strain evidence="2">ATCC 49424 / DSM 5305 / JCM 21570 / IAM 15109 / NBRC 103401 / IFAM 1448</strain>
    </source>
</reference>
<evidence type="ECO:0000313" key="1">
    <source>
        <dbReference type="EMBL" id="ADY58495.1"/>
    </source>
</evidence>
<sequence>MLARIWGLATLDRQPPATLLRLYSLTHWFGVPLQACPAVLLQRRLYCWAGLPTAFLKQLQLPDSRWTKLVCRQLL</sequence>
<accession>F0SIA6</accession>
<name>F0SIA6_RUBBR</name>
<proteinExistence type="predicted"/>